<gene>
    <name evidence="6" type="ORF">BWQ96_03807</name>
</gene>
<keyword evidence="2" id="KW-0832">Ubl conjugation</keyword>
<evidence type="ECO:0000256" key="3">
    <source>
        <dbReference type="PROSITE-ProRule" id="PRU00330"/>
    </source>
</evidence>
<dbReference type="InterPro" id="IPR016159">
    <property type="entry name" value="Cullin_repeat-like_dom_sf"/>
</dbReference>
<dbReference type="AlphaFoldDB" id="A0A2V3IWG1"/>
<dbReference type="Proteomes" id="UP000247409">
    <property type="component" value="Unassembled WGS sequence"/>
</dbReference>
<sequence length="746" mass="85475">MDRTRTRARAAPPRKMRIRAYERKPAAPPQLFSNAWERFLRPAVDAVHQSQPVPHSLELLYGHVHDIVLHRNAPALYDALRRACDRHIAARIAQLAALSPSSEHVFLAAVHAVWHTYCTHMLRIRQIFLYLDRTYIVHAAQPDARSFWDMGLLLFRTHFSSVATVQQNTVHCLLTLIDRDRDGQTVDVALMKNLLLMFTAIGTYDAAFEKPFLASTDTYYRNESRTLVASQDVPTFLKHAESRIHAESHRAVRVLDPSTRNPLISTVEKRLVSDHVVTLLDNGFSSMCDQHRKHDLKRCFAVLSRASDHMPADSRAPNELMKSRLIDYVKNVGRAIVMDKSKDPEMVQSLLTLKARLDDLVNFSFDGTEAFNMAVNFAFESFVNARENKPAELIAKFVDSILRTGNKGFSEEQLETTLDNALTLFRFIDGKDVFEAFYNKDLAKRLLYDKSASLDLEKSMISKLKHECGPQFTAKLEAMFRDVDASKDLMQSFKTHKLSKTSLSHGIDLNVYVLESARWPLSTQPSKVKLPQSLMDCQEVFKKFYLTKHSGRKLAWQYVNGSCRVKANFPEGTKFLELSLYQTIVMLLFNDADELSYSEIADATGIEELPLKRTMLSLACGKARVLLKRPKGPQVDAKDSFVFNKKFTHRQTKLKINAIQIKETVEENAATTERVFQERNYQIDAAVVRIMKTRRTLQHAGLLAEVFDQLRFHHKPADVKKRIESLIEREYLERDENNPQAYHYLA</sequence>
<evidence type="ECO:0000313" key="7">
    <source>
        <dbReference type="Proteomes" id="UP000247409"/>
    </source>
</evidence>
<keyword evidence="7" id="KW-1185">Reference proteome</keyword>
<organism evidence="6 7">
    <name type="scientific">Gracilariopsis chorda</name>
    <dbReference type="NCBI Taxonomy" id="448386"/>
    <lineage>
        <taxon>Eukaryota</taxon>
        <taxon>Rhodophyta</taxon>
        <taxon>Florideophyceae</taxon>
        <taxon>Rhodymeniophycidae</taxon>
        <taxon>Gracilariales</taxon>
        <taxon>Gracilariaceae</taxon>
        <taxon>Gracilariopsis</taxon>
    </lineage>
</organism>
<dbReference type="PROSITE" id="PS50069">
    <property type="entry name" value="CULLIN_2"/>
    <property type="match status" value="1"/>
</dbReference>
<dbReference type="FunFam" id="1.20.1310.10:FF:000003">
    <property type="entry name" value="Cullin 4A"/>
    <property type="match status" value="1"/>
</dbReference>
<dbReference type="PROSITE" id="PS01256">
    <property type="entry name" value="CULLIN_1"/>
    <property type="match status" value="1"/>
</dbReference>
<comment type="caution">
    <text evidence="6">The sequence shown here is derived from an EMBL/GenBank/DDBJ whole genome shotgun (WGS) entry which is preliminary data.</text>
</comment>
<dbReference type="Pfam" id="PF10557">
    <property type="entry name" value="Cullin_Nedd8"/>
    <property type="match status" value="1"/>
</dbReference>
<dbReference type="Pfam" id="PF26557">
    <property type="entry name" value="Cullin_AB"/>
    <property type="match status" value="1"/>
</dbReference>
<dbReference type="Gene3D" id="1.10.10.10">
    <property type="entry name" value="Winged helix-like DNA-binding domain superfamily/Winged helix DNA-binding domain"/>
    <property type="match status" value="1"/>
</dbReference>
<dbReference type="FunFam" id="1.10.10.10:FF:000050">
    <property type="entry name" value="Cullin 4B"/>
    <property type="match status" value="1"/>
</dbReference>
<dbReference type="SUPFAM" id="SSF75632">
    <property type="entry name" value="Cullin homology domain"/>
    <property type="match status" value="1"/>
</dbReference>
<name>A0A2V3IWG1_9FLOR</name>
<evidence type="ECO:0000256" key="1">
    <source>
        <dbReference type="ARBA" id="ARBA00006019"/>
    </source>
</evidence>
<reference evidence="6 7" key="1">
    <citation type="journal article" date="2018" name="Mol. Biol. Evol.">
        <title>Analysis of the draft genome of the red seaweed Gracilariopsis chorda provides insights into genome size evolution in Rhodophyta.</title>
        <authorList>
            <person name="Lee J."/>
            <person name="Yang E.C."/>
            <person name="Graf L."/>
            <person name="Yang J.H."/>
            <person name="Qiu H."/>
            <person name="Zel Zion U."/>
            <person name="Chan C.X."/>
            <person name="Stephens T.G."/>
            <person name="Weber A.P.M."/>
            <person name="Boo G.H."/>
            <person name="Boo S.M."/>
            <person name="Kim K.M."/>
            <person name="Shin Y."/>
            <person name="Jung M."/>
            <person name="Lee S.J."/>
            <person name="Yim H.S."/>
            <person name="Lee J.H."/>
            <person name="Bhattacharya D."/>
            <person name="Yoon H.S."/>
        </authorList>
    </citation>
    <scope>NUCLEOTIDE SEQUENCE [LARGE SCALE GENOMIC DNA]</scope>
    <source>
        <strain evidence="6 7">SKKU-2015</strain>
        <tissue evidence="6">Whole body</tissue>
    </source>
</reference>
<dbReference type="SUPFAM" id="SSF74788">
    <property type="entry name" value="Cullin repeat-like"/>
    <property type="match status" value="1"/>
</dbReference>
<dbReference type="InterPro" id="IPR001373">
    <property type="entry name" value="Cullin_N"/>
</dbReference>
<protein>
    <submittedName>
        <fullName evidence="6">Cullin-4</fullName>
    </submittedName>
</protein>
<dbReference type="SMART" id="SM00884">
    <property type="entry name" value="Cullin_Nedd8"/>
    <property type="match status" value="1"/>
</dbReference>
<dbReference type="InterPro" id="IPR045093">
    <property type="entry name" value="Cullin"/>
</dbReference>
<dbReference type="InterPro" id="IPR036388">
    <property type="entry name" value="WH-like_DNA-bd_sf"/>
</dbReference>
<dbReference type="GO" id="GO:0031625">
    <property type="term" value="F:ubiquitin protein ligase binding"/>
    <property type="evidence" value="ECO:0007669"/>
    <property type="project" value="InterPro"/>
</dbReference>
<dbReference type="GO" id="GO:0031461">
    <property type="term" value="C:cullin-RING ubiquitin ligase complex"/>
    <property type="evidence" value="ECO:0007669"/>
    <property type="project" value="InterPro"/>
</dbReference>
<dbReference type="Gene3D" id="3.30.230.130">
    <property type="entry name" value="Cullin, Chain C, Domain 2"/>
    <property type="match status" value="1"/>
</dbReference>
<dbReference type="PANTHER" id="PTHR11932">
    <property type="entry name" value="CULLIN"/>
    <property type="match status" value="1"/>
</dbReference>
<evidence type="ECO:0000313" key="6">
    <source>
        <dbReference type="EMBL" id="PXF46413.1"/>
    </source>
</evidence>
<dbReference type="InterPro" id="IPR016158">
    <property type="entry name" value="Cullin_homology"/>
</dbReference>
<dbReference type="Pfam" id="PF00888">
    <property type="entry name" value="Cullin"/>
    <property type="match status" value="1"/>
</dbReference>
<dbReference type="InterPro" id="IPR036390">
    <property type="entry name" value="WH_DNA-bd_sf"/>
</dbReference>
<evidence type="ECO:0000256" key="4">
    <source>
        <dbReference type="RuleBase" id="RU003829"/>
    </source>
</evidence>
<dbReference type="InterPro" id="IPR016157">
    <property type="entry name" value="Cullin_CS"/>
</dbReference>
<dbReference type="FunFam" id="1.20.1310.10:FF:000001">
    <property type="entry name" value="Cullin 3"/>
    <property type="match status" value="1"/>
</dbReference>
<dbReference type="InterPro" id="IPR036317">
    <property type="entry name" value="Cullin_homology_sf"/>
</dbReference>
<accession>A0A2V3IWG1</accession>
<evidence type="ECO:0000259" key="5">
    <source>
        <dbReference type="PROSITE" id="PS50069"/>
    </source>
</evidence>
<dbReference type="EMBL" id="NBIV01000039">
    <property type="protein sequence ID" value="PXF46413.1"/>
    <property type="molecule type" value="Genomic_DNA"/>
</dbReference>
<dbReference type="InterPro" id="IPR019559">
    <property type="entry name" value="Cullin_neddylation_domain"/>
</dbReference>
<dbReference type="Gene3D" id="1.20.1310.10">
    <property type="entry name" value="Cullin Repeats"/>
    <property type="match status" value="4"/>
</dbReference>
<dbReference type="InterPro" id="IPR059120">
    <property type="entry name" value="Cullin-like_AB"/>
</dbReference>
<evidence type="ECO:0000256" key="2">
    <source>
        <dbReference type="ARBA" id="ARBA00022843"/>
    </source>
</evidence>
<dbReference type="SUPFAM" id="SSF46785">
    <property type="entry name" value="Winged helix' DNA-binding domain"/>
    <property type="match status" value="1"/>
</dbReference>
<dbReference type="SMART" id="SM00182">
    <property type="entry name" value="CULLIN"/>
    <property type="match status" value="1"/>
</dbReference>
<feature type="domain" description="Cullin family profile" evidence="5">
    <location>
        <begin position="389"/>
        <end position="619"/>
    </location>
</feature>
<dbReference type="GO" id="GO:0006511">
    <property type="term" value="P:ubiquitin-dependent protein catabolic process"/>
    <property type="evidence" value="ECO:0007669"/>
    <property type="project" value="InterPro"/>
</dbReference>
<proteinExistence type="inferred from homology"/>
<comment type="similarity">
    <text evidence="1 3 4">Belongs to the cullin family.</text>
</comment>
<dbReference type="STRING" id="448386.A0A2V3IWG1"/>
<dbReference type="OrthoDB" id="27073at2759"/>